<proteinExistence type="predicted"/>
<dbReference type="AlphaFoldDB" id="J3M2N5"/>
<name>J3M2N5_ORYBR</name>
<organism evidence="1">
    <name type="scientific">Oryza brachyantha</name>
    <name type="common">malo sina</name>
    <dbReference type="NCBI Taxonomy" id="4533"/>
    <lineage>
        <taxon>Eukaryota</taxon>
        <taxon>Viridiplantae</taxon>
        <taxon>Streptophyta</taxon>
        <taxon>Embryophyta</taxon>
        <taxon>Tracheophyta</taxon>
        <taxon>Spermatophyta</taxon>
        <taxon>Magnoliopsida</taxon>
        <taxon>Liliopsida</taxon>
        <taxon>Poales</taxon>
        <taxon>Poaceae</taxon>
        <taxon>BOP clade</taxon>
        <taxon>Oryzoideae</taxon>
        <taxon>Oryzeae</taxon>
        <taxon>Oryzinae</taxon>
        <taxon>Oryza</taxon>
    </lineage>
</organism>
<reference evidence="1" key="1">
    <citation type="journal article" date="2013" name="Nat. Commun.">
        <title>Whole-genome sequencing of Oryza brachyantha reveals mechanisms underlying Oryza genome evolution.</title>
        <authorList>
            <person name="Chen J."/>
            <person name="Huang Q."/>
            <person name="Gao D."/>
            <person name="Wang J."/>
            <person name="Lang Y."/>
            <person name="Liu T."/>
            <person name="Li B."/>
            <person name="Bai Z."/>
            <person name="Luis Goicoechea J."/>
            <person name="Liang C."/>
            <person name="Chen C."/>
            <person name="Zhang W."/>
            <person name="Sun S."/>
            <person name="Liao Y."/>
            <person name="Zhang X."/>
            <person name="Yang L."/>
            <person name="Song C."/>
            <person name="Wang M."/>
            <person name="Shi J."/>
            <person name="Liu G."/>
            <person name="Liu J."/>
            <person name="Zhou H."/>
            <person name="Zhou W."/>
            <person name="Yu Q."/>
            <person name="An N."/>
            <person name="Chen Y."/>
            <person name="Cai Q."/>
            <person name="Wang B."/>
            <person name="Liu B."/>
            <person name="Min J."/>
            <person name="Huang Y."/>
            <person name="Wu H."/>
            <person name="Li Z."/>
            <person name="Zhang Y."/>
            <person name="Yin Y."/>
            <person name="Song W."/>
            <person name="Jiang J."/>
            <person name="Jackson S.A."/>
            <person name="Wing R.A."/>
            <person name="Wang J."/>
            <person name="Chen M."/>
        </authorList>
    </citation>
    <scope>NUCLEOTIDE SEQUENCE [LARGE SCALE GENOMIC DNA]</scope>
    <source>
        <strain evidence="1">cv. IRGC 101232</strain>
    </source>
</reference>
<keyword evidence="2" id="KW-1185">Reference proteome</keyword>
<protein>
    <submittedName>
        <fullName evidence="1">Uncharacterized protein</fullName>
    </submittedName>
</protein>
<accession>J3M2N5</accession>
<reference evidence="1" key="2">
    <citation type="submission" date="2013-04" db="UniProtKB">
        <authorList>
            <consortium name="EnsemblPlants"/>
        </authorList>
    </citation>
    <scope>IDENTIFICATION</scope>
</reference>
<dbReference type="Proteomes" id="UP000006038">
    <property type="component" value="Chromosome 4"/>
</dbReference>
<dbReference type="EnsemblPlants" id="OB04G36600.1">
    <property type="protein sequence ID" value="OB04G36600.1"/>
    <property type="gene ID" value="OB04G36600"/>
</dbReference>
<dbReference type="Gramene" id="OB04G36600.1">
    <property type="protein sequence ID" value="OB04G36600.1"/>
    <property type="gene ID" value="OB04G36600"/>
</dbReference>
<dbReference type="HOGENOM" id="CLU_2127479_0_0_1"/>
<evidence type="ECO:0000313" key="1">
    <source>
        <dbReference type="EnsemblPlants" id="OB04G36600.1"/>
    </source>
</evidence>
<evidence type="ECO:0000313" key="2">
    <source>
        <dbReference type="Proteomes" id="UP000006038"/>
    </source>
</evidence>
<sequence>MNLHVSYIAEEIISISTSISISWYQEASGAVQEQLGSVATTPSISSPASRCSSSLPAYASCMLPAGSAEVCFSGAGTRISQTRRALQLRLYSCSAQVIRQQQLPQNVIFLKVLD</sequence>